<name>A0A931EW91_9ACTN</name>
<dbReference type="RefSeq" id="WP_195893954.1">
    <property type="nucleotide sequence ID" value="NZ_JADOGI010000007.1"/>
</dbReference>
<proteinExistence type="predicted"/>
<keyword evidence="1" id="KW-0812">Transmembrane</keyword>
<dbReference type="PANTHER" id="PTHR39430:SF1">
    <property type="entry name" value="PROTEASE"/>
    <property type="match status" value="1"/>
</dbReference>
<feature type="transmembrane region" description="Helical" evidence="1">
    <location>
        <begin position="57"/>
        <end position="77"/>
    </location>
</feature>
<dbReference type="AlphaFoldDB" id="A0A931EW91"/>
<reference evidence="2" key="1">
    <citation type="submission" date="2020-11" db="EMBL/GenBank/DDBJ databases">
        <title>Whole-genome analyses of Nonomuraea sp. K274.</title>
        <authorList>
            <person name="Veyisoglu A."/>
        </authorList>
    </citation>
    <scope>NUCLEOTIDE SEQUENCE</scope>
    <source>
        <strain evidence="2">K274</strain>
    </source>
</reference>
<organism evidence="2 3">
    <name type="scientific">Nonomuraea cypriaca</name>
    <dbReference type="NCBI Taxonomy" id="1187855"/>
    <lineage>
        <taxon>Bacteria</taxon>
        <taxon>Bacillati</taxon>
        <taxon>Actinomycetota</taxon>
        <taxon>Actinomycetes</taxon>
        <taxon>Streptosporangiales</taxon>
        <taxon>Streptosporangiaceae</taxon>
        <taxon>Nonomuraea</taxon>
    </lineage>
</organism>
<gene>
    <name evidence="2" type="ORF">ITP53_04310</name>
</gene>
<keyword evidence="1" id="KW-1133">Transmembrane helix</keyword>
<evidence type="ECO:0000256" key="1">
    <source>
        <dbReference type="SAM" id="Phobius"/>
    </source>
</evidence>
<protein>
    <recommendedName>
        <fullName evidence="4">CPBP family intramembrane metalloprotease</fullName>
    </recommendedName>
</protein>
<keyword evidence="3" id="KW-1185">Reference proteome</keyword>
<evidence type="ECO:0000313" key="3">
    <source>
        <dbReference type="Proteomes" id="UP000605361"/>
    </source>
</evidence>
<evidence type="ECO:0000313" key="2">
    <source>
        <dbReference type="EMBL" id="MBF8184970.1"/>
    </source>
</evidence>
<keyword evidence="1" id="KW-0472">Membrane</keyword>
<sequence length="93" mass="9730">MQPALWLPIGLHFAWNFTHAGVFGVMLSGSGTPPQGLLSVTLSGPAALTGGTFGPEASLLALLVCLAPTILLVRRAARTGQIRHRPHRAKLPA</sequence>
<dbReference type="Proteomes" id="UP000605361">
    <property type="component" value="Unassembled WGS sequence"/>
</dbReference>
<comment type="caution">
    <text evidence="2">The sequence shown here is derived from an EMBL/GenBank/DDBJ whole genome shotgun (WGS) entry which is preliminary data.</text>
</comment>
<accession>A0A931EW91</accession>
<evidence type="ECO:0008006" key="4">
    <source>
        <dbReference type="Google" id="ProtNLM"/>
    </source>
</evidence>
<dbReference type="EMBL" id="JADOGI010000007">
    <property type="protein sequence ID" value="MBF8184970.1"/>
    <property type="molecule type" value="Genomic_DNA"/>
</dbReference>
<dbReference type="PANTHER" id="PTHR39430">
    <property type="entry name" value="MEMBRANE-ASSOCIATED PROTEASE-RELATED"/>
    <property type="match status" value="1"/>
</dbReference>